<evidence type="ECO:0000256" key="5">
    <source>
        <dbReference type="ARBA" id="ARBA00023295"/>
    </source>
</evidence>
<feature type="active site" description="Proton donor" evidence="6">
    <location>
        <position position="30"/>
    </location>
</feature>
<dbReference type="GO" id="GO:0004730">
    <property type="term" value="F:pseudouridylate synthase activity"/>
    <property type="evidence" value="ECO:0007669"/>
    <property type="project" value="UniProtKB-UniRule"/>
</dbReference>
<feature type="binding site" evidence="6">
    <location>
        <position position="144"/>
    </location>
    <ligand>
        <name>Mn(2+)</name>
        <dbReference type="ChEBI" id="CHEBI:29035"/>
    </ligand>
</feature>
<dbReference type="EC" id="4.2.1.70" evidence="6"/>
<keyword evidence="3 6" id="KW-0464">Manganese</keyword>
<evidence type="ECO:0000256" key="6">
    <source>
        <dbReference type="HAMAP-Rule" id="MF_01876"/>
    </source>
</evidence>
<accession>A0A0F5FQC3</accession>
<comment type="function">
    <text evidence="6">Catalyzes the reversible cleavage of pseudouridine 5'-phosphate (PsiMP) to ribose 5-phosphate and uracil. Functions biologically in the cleavage direction, as part of a pseudouridine degradation pathway.</text>
</comment>
<dbReference type="SUPFAM" id="SSF110581">
    <property type="entry name" value="Indigoidine synthase A-like"/>
    <property type="match status" value="1"/>
</dbReference>
<sequence>MPDMSAKAYLSITADIKKALAEGRPVVALESTIITHGMPYPQNLEMANAVEAVIRDNGAIPATIAIMDGRFAVGVSGEDLERLAQEGGTAAKASRRDVASLLVKGGLAGTTVATTMQIAALAGIKVFATGGIGGVHRGAEETFDISADLEELARSPVAVVCAGAKSILDIAKTLEVLETNGVPVIGYGTDEFPAFWARESGHKVDHRFDTAEEIARVVALQGELGLGGVLVANPIPEADALEAQAIEARIAEAIADAEAAGVSRKDLTPFLLKRIFELTQGKSLAANIALVENNARLAAKIAVALSAMHAGQPAIRRA</sequence>
<dbReference type="EMBL" id="JZEX01000124">
    <property type="protein sequence ID" value="KKB11069.1"/>
    <property type="molecule type" value="Genomic_DNA"/>
</dbReference>
<protein>
    <recommendedName>
        <fullName evidence="6">Pseudouridine-5'-phosphate glycosidase</fullName>
        <shortName evidence="6">PsiMP glycosidase</shortName>
        <ecNumber evidence="6">4.2.1.70</ecNumber>
    </recommendedName>
</protein>
<dbReference type="Pfam" id="PF04227">
    <property type="entry name" value="Indigoidine_A"/>
    <property type="match status" value="1"/>
</dbReference>
<keyword evidence="4 6" id="KW-0456">Lyase</keyword>
<keyword evidence="5 6" id="KW-0326">Glycosidase</keyword>
<dbReference type="AlphaFoldDB" id="A0A0F5FQC3"/>
<dbReference type="GO" id="GO:0005737">
    <property type="term" value="C:cytoplasm"/>
    <property type="evidence" value="ECO:0007669"/>
    <property type="project" value="TreeGrafter"/>
</dbReference>
<evidence type="ECO:0000313" key="8">
    <source>
        <dbReference type="Proteomes" id="UP000033632"/>
    </source>
</evidence>
<dbReference type="STRING" id="443610.VE25_14920"/>
<evidence type="ECO:0000256" key="4">
    <source>
        <dbReference type="ARBA" id="ARBA00023239"/>
    </source>
</evidence>
<reference evidence="7 8" key="1">
    <citation type="submission" date="2015-03" db="EMBL/GenBank/DDBJ databases">
        <authorList>
            <person name="Hassan Y.I."/>
            <person name="Lepp D."/>
            <person name="Li X.-Z."/>
            <person name="Zhou T."/>
        </authorList>
    </citation>
    <scope>NUCLEOTIDE SEQUENCE [LARGE SCALE GENOMIC DNA]</scope>
    <source>
        <strain evidence="7 8">BD-c194</strain>
    </source>
</reference>
<dbReference type="InterPro" id="IPR007342">
    <property type="entry name" value="PsuG"/>
</dbReference>
<proteinExistence type="inferred from homology"/>
<evidence type="ECO:0000256" key="3">
    <source>
        <dbReference type="ARBA" id="ARBA00023211"/>
    </source>
</evidence>
<feature type="active site" description="Nucleophile" evidence="6">
    <location>
        <position position="165"/>
    </location>
</feature>
<comment type="caution">
    <text evidence="7">The sequence shown here is derived from an EMBL/GenBank/DDBJ whole genome shotgun (WGS) entry which is preliminary data.</text>
</comment>
<dbReference type="PANTHER" id="PTHR42909:SF1">
    <property type="entry name" value="CARBOHYDRATE KINASE PFKB DOMAIN-CONTAINING PROTEIN"/>
    <property type="match status" value="1"/>
</dbReference>
<keyword evidence="2 6" id="KW-0378">Hydrolase</keyword>
<feature type="binding site" evidence="6">
    <location>
        <begin position="146"/>
        <end position="148"/>
    </location>
    <ligand>
        <name>substrate</name>
    </ligand>
</feature>
<name>A0A0F5FQC3_9HYPH</name>
<dbReference type="InterPro" id="IPR022830">
    <property type="entry name" value="Indigdn_synthA-like"/>
</dbReference>
<keyword evidence="8" id="KW-1185">Reference proteome</keyword>
<feature type="binding site" evidence="6">
    <location>
        <position position="92"/>
    </location>
    <ligand>
        <name>substrate</name>
    </ligand>
</feature>
<dbReference type="Proteomes" id="UP000033632">
    <property type="component" value="Unassembled WGS sequence"/>
</dbReference>
<keyword evidence="1 6" id="KW-0479">Metal-binding</keyword>
<comment type="subunit">
    <text evidence="6">Homotrimer.</text>
</comment>
<dbReference type="GO" id="GO:0046872">
    <property type="term" value="F:metal ion binding"/>
    <property type="evidence" value="ECO:0007669"/>
    <property type="project" value="UniProtKB-KW"/>
</dbReference>
<feature type="binding site" evidence="6">
    <location>
        <position position="112"/>
    </location>
    <ligand>
        <name>substrate</name>
    </ligand>
</feature>
<comment type="cofactor">
    <cofactor evidence="6">
        <name>Mn(2+)</name>
        <dbReference type="ChEBI" id="CHEBI:29035"/>
    </cofactor>
    <text evidence="6">Binds 1 Mn(2+) ion per subunit.</text>
</comment>
<evidence type="ECO:0000256" key="2">
    <source>
        <dbReference type="ARBA" id="ARBA00022801"/>
    </source>
</evidence>
<gene>
    <name evidence="6" type="primary">psuG</name>
    <name evidence="7" type="ORF">VE25_14920</name>
</gene>
<dbReference type="HAMAP" id="MF_01876">
    <property type="entry name" value="PsiMP_glycosidase"/>
    <property type="match status" value="1"/>
</dbReference>
<evidence type="ECO:0000256" key="1">
    <source>
        <dbReference type="ARBA" id="ARBA00022723"/>
    </source>
</evidence>
<comment type="similarity">
    <text evidence="6">Belongs to the pseudouridine-5'-phosphate glycosidase family.</text>
</comment>
<dbReference type="PATRIC" id="fig|443610.3.peg.1253"/>
<dbReference type="GO" id="GO:0046113">
    <property type="term" value="P:nucleobase catabolic process"/>
    <property type="evidence" value="ECO:0007669"/>
    <property type="project" value="UniProtKB-UniRule"/>
</dbReference>
<organism evidence="7 8">
    <name type="scientific">Devosia geojensis</name>
    <dbReference type="NCBI Taxonomy" id="443610"/>
    <lineage>
        <taxon>Bacteria</taxon>
        <taxon>Pseudomonadati</taxon>
        <taxon>Pseudomonadota</taxon>
        <taxon>Alphaproteobacteria</taxon>
        <taxon>Hyphomicrobiales</taxon>
        <taxon>Devosiaceae</taxon>
        <taxon>Devosia</taxon>
    </lineage>
</organism>
<dbReference type="GO" id="GO:0016798">
    <property type="term" value="F:hydrolase activity, acting on glycosyl bonds"/>
    <property type="evidence" value="ECO:0007669"/>
    <property type="project" value="UniProtKB-KW"/>
</dbReference>
<comment type="catalytic activity">
    <reaction evidence="6">
        <text>D-ribose 5-phosphate + uracil = psi-UMP + H2O</text>
        <dbReference type="Rhea" id="RHEA:18337"/>
        <dbReference type="ChEBI" id="CHEBI:15377"/>
        <dbReference type="ChEBI" id="CHEBI:17568"/>
        <dbReference type="ChEBI" id="CHEBI:58380"/>
        <dbReference type="ChEBI" id="CHEBI:78346"/>
        <dbReference type="EC" id="4.2.1.70"/>
    </reaction>
</comment>
<dbReference type="PANTHER" id="PTHR42909">
    <property type="entry name" value="ZGC:136858"/>
    <property type="match status" value="1"/>
</dbReference>
<dbReference type="Gene3D" id="3.40.1790.10">
    <property type="entry name" value="Indigoidine synthase domain"/>
    <property type="match status" value="1"/>
</dbReference>
<evidence type="ECO:0000313" key="7">
    <source>
        <dbReference type="EMBL" id="KKB11069.1"/>
    </source>
</evidence>